<protein>
    <submittedName>
        <fullName evidence="2">Uncharacterized protein</fullName>
    </submittedName>
</protein>
<proteinExistence type="predicted"/>
<name>A0A0E9P9U6_ANGAN</name>
<reference evidence="2" key="2">
    <citation type="journal article" date="2015" name="Fish Shellfish Immunol.">
        <title>Early steps in the European eel (Anguilla anguilla)-Vibrio vulnificus interaction in the gills: Role of the RtxA13 toxin.</title>
        <authorList>
            <person name="Callol A."/>
            <person name="Pajuelo D."/>
            <person name="Ebbesson L."/>
            <person name="Teles M."/>
            <person name="MacKenzie S."/>
            <person name="Amaro C."/>
        </authorList>
    </citation>
    <scope>NUCLEOTIDE SEQUENCE</scope>
</reference>
<evidence type="ECO:0000256" key="1">
    <source>
        <dbReference type="SAM" id="MobiDB-lite"/>
    </source>
</evidence>
<dbReference type="AlphaFoldDB" id="A0A0E9P9U6"/>
<organism evidence="2">
    <name type="scientific">Anguilla anguilla</name>
    <name type="common">European freshwater eel</name>
    <name type="synonym">Muraena anguilla</name>
    <dbReference type="NCBI Taxonomy" id="7936"/>
    <lineage>
        <taxon>Eukaryota</taxon>
        <taxon>Metazoa</taxon>
        <taxon>Chordata</taxon>
        <taxon>Craniata</taxon>
        <taxon>Vertebrata</taxon>
        <taxon>Euteleostomi</taxon>
        <taxon>Actinopterygii</taxon>
        <taxon>Neopterygii</taxon>
        <taxon>Teleostei</taxon>
        <taxon>Anguilliformes</taxon>
        <taxon>Anguillidae</taxon>
        <taxon>Anguilla</taxon>
    </lineage>
</organism>
<sequence>MPRLELCAHWSSASHYSPWRSTTPPTGQIQQQY</sequence>
<dbReference type="EMBL" id="GBXM01107944">
    <property type="protein sequence ID" value="JAH00633.1"/>
    <property type="molecule type" value="Transcribed_RNA"/>
</dbReference>
<evidence type="ECO:0000313" key="2">
    <source>
        <dbReference type="EMBL" id="JAH00633.1"/>
    </source>
</evidence>
<feature type="region of interest" description="Disordered" evidence="1">
    <location>
        <begin position="14"/>
        <end position="33"/>
    </location>
</feature>
<reference evidence="2" key="1">
    <citation type="submission" date="2014-11" db="EMBL/GenBank/DDBJ databases">
        <authorList>
            <person name="Amaro Gonzalez C."/>
        </authorList>
    </citation>
    <scope>NUCLEOTIDE SEQUENCE</scope>
</reference>
<accession>A0A0E9P9U6</accession>